<protein>
    <recommendedName>
        <fullName evidence="10">C2H2-type domain-containing protein</fullName>
    </recommendedName>
</protein>
<accession>A0AA43TVU8</accession>
<keyword evidence="7" id="KW-0539">Nucleus</keyword>
<evidence type="ECO:0000256" key="1">
    <source>
        <dbReference type="ARBA" id="ARBA00004123"/>
    </source>
</evidence>
<evidence type="ECO:0000256" key="2">
    <source>
        <dbReference type="ARBA" id="ARBA00022723"/>
    </source>
</evidence>
<evidence type="ECO:0000259" key="10">
    <source>
        <dbReference type="PROSITE" id="PS50157"/>
    </source>
</evidence>
<feature type="region of interest" description="Disordered" evidence="9">
    <location>
        <begin position="244"/>
        <end position="264"/>
    </location>
</feature>
<dbReference type="InterPro" id="IPR051061">
    <property type="entry name" value="Zinc_finger_trans_reg"/>
</dbReference>
<dbReference type="PROSITE" id="PS50157">
    <property type="entry name" value="ZINC_FINGER_C2H2_2"/>
    <property type="match status" value="1"/>
</dbReference>
<dbReference type="GO" id="GO:0008270">
    <property type="term" value="F:zinc ion binding"/>
    <property type="evidence" value="ECO:0007669"/>
    <property type="project" value="UniProtKB-KW"/>
</dbReference>
<dbReference type="Gene3D" id="3.30.160.60">
    <property type="entry name" value="Classic Zinc Finger"/>
    <property type="match status" value="1"/>
</dbReference>
<evidence type="ECO:0000256" key="7">
    <source>
        <dbReference type="ARBA" id="ARBA00023242"/>
    </source>
</evidence>
<sequence>MFSTYHGLQQHIAKEHPPTCLECGLQCVTQGSLKSHIEVRHGGIDLDKRKIYACTEPGCDSRFTKQGNLNIHVQSVHGNRRFICSSSLSRDPKYLEEWDGTNACGGSFKSKVRLLDHIRAAHMGVDGKAPTGKSKREYRARKKLVARLTGSDHVERNHASHAAPSSIEASHLAQDLGHDIEATAAAEFDDTWPDYGMDQDLFGEDNADGETFWLGAAEDLDGMDPSNTWPQEESEMRRLVYDDLAPEATGEIDPNPESIDPWLD</sequence>
<dbReference type="InterPro" id="IPR013087">
    <property type="entry name" value="Znf_C2H2_type"/>
</dbReference>
<gene>
    <name evidence="11" type="ORF">OHK93_007750</name>
</gene>
<evidence type="ECO:0000256" key="5">
    <source>
        <dbReference type="ARBA" id="ARBA00023015"/>
    </source>
</evidence>
<keyword evidence="3 8" id="KW-0863">Zinc-finger</keyword>
<dbReference type="PANTHER" id="PTHR46179">
    <property type="entry name" value="ZINC FINGER PROTEIN"/>
    <property type="match status" value="1"/>
</dbReference>
<organism evidence="11 12">
    <name type="scientific">Ramalina farinacea</name>
    <dbReference type="NCBI Taxonomy" id="258253"/>
    <lineage>
        <taxon>Eukaryota</taxon>
        <taxon>Fungi</taxon>
        <taxon>Dikarya</taxon>
        <taxon>Ascomycota</taxon>
        <taxon>Pezizomycotina</taxon>
        <taxon>Lecanoromycetes</taxon>
        <taxon>OSLEUM clade</taxon>
        <taxon>Lecanoromycetidae</taxon>
        <taxon>Lecanorales</taxon>
        <taxon>Lecanorineae</taxon>
        <taxon>Ramalinaceae</taxon>
        <taxon>Ramalina</taxon>
    </lineage>
</organism>
<dbReference type="GO" id="GO:0006357">
    <property type="term" value="P:regulation of transcription by RNA polymerase II"/>
    <property type="evidence" value="ECO:0007669"/>
    <property type="project" value="TreeGrafter"/>
</dbReference>
<dbReference type="SUPFAM" id="SSF57667">
    <property type="entry name" value="beta-beta-alpha zinc fingers"/>
    <property type="match status" value="1"/>
</dbReference>
<dbReference type="AlphaFoldDB" id="A0AA43TVU8"/>
<dbReference type="EMBL" id="JAPUFD010000007">
    <property type="protein sequence ID" value="MDI1488475.1"/>
    <property type="molecule type" value="Genomic_DNA"/>
</dbReference>
<name>A0AA43TVU8_9LECA</name>
<dbReference type="InterPro" id="IPR036236">
    <property type="entry name" value="Znf_C2H2_sf"/>
</dbReference>
<dbReference type="Proteomes" id="UP001161017">
    <property type="component" value="Unassembled WGS sequence"/>
</dbReference>
<proteinExistence type="predicted"/>
<comment type="caution">
    <text evidence="11">The sequence shown here is derived from an EMBL/GenBank/DDBJ whole genome shotgun (WGS) entry which is preliminary data.</text>
</comment>
<feature type="domain" description="C2H2-type" evidence="10">
    <location>
        <begin position="52"/>
        <end position="82"/>
    </location>
</feature>
<dbReference type="PROSITE" id="PS00028">
    <property type="entry name" value="ZINC_FINGER_C2H2_1"/>
    <property type="match status" value="1"/>
</dbReference>
<evidence type="ECO:0000256" key="3">
    <source>
        <dbReference type="ARBA" id="ARBA00022771"/>
    </source>
</evidence>
<reference evidence="11" key="1">
    <citation type="journal article" date="2023" name="Genome Biol. Evol.">
        <title>First Whole Genome Sequence and Flow Cytometry Genome Size Data for the Lichen-Forming Fungus Ramalina farinacea (Ascomycota).</title>
        <authorList>
            <person name="Llewellyn T."/>
            <person name="Mian S."/>
            <person name="Hill R."/>
            <person name="Leitch I.J."/>
            <person name="Gaya E."/>
        </authorList>
    </citation>
    <scope>NUCLEOTIDE SEQUENCE</scope>
    <source>
        <strain evidence="11">LIQ254RAFAR</strain>
    </source>
</reference>
<dbReference type="GO" id="GO:0005634">
    <property type="term" value="C:nucleus"/>
    <property type="evidence" value="ECO:0007669"/>
    <property type="project" value="UniProtKB-SubCell"/>
</dbReference>
<evidence type="ECO:0000256" key="6">
    <source>
        <dbReference type="ARBA" id="ARBA00023163"/>
    </source>
</evidence>
<keyword evidence="12" id="KW-1185">Reference proteome</keyword>
<evidence type="ECO:0000313" key="11">
    <source>
        <dbReference type="EMBL" id="MDI1488475.1"/>
    </source>
</evidence>
<keyword evidence="6" id="KW-0804">Transcription</keyword>
<keyword evidence="5" id="KW-0805">Transcription regulation</keyword>
<comment type="subcellular location">
    <subcellularLocation>
        <location evidence="1">Nucleus</location>
    </subcellularLocation>
</comment>
<keyword evidence="2" id="KW-0479">Metal-binding</keyword>
<dbReference type="SMART" id="SM00355">
    <property type="entry name" value="ZnF_C2H2"/>
    <property type="match status" value="3"/>
</dbReference>
<evidence type="ECO:0000256" key="4">
    <source>
        <dbReference type="ARBA" id="ARBA00022833"/>
    </source>
</evidence>
<evidence type="ECO:0000256" key="8">
    <source>
        <dbReference type="PROSITE-ProRule" id="PRU00042"/>
    </source>
</evidence>
<evidence type="ECO:0000313" key="12">
    <source>
        <dbReference type="Proteomes" id="UP001161017"/>
    </source>
</evidence>
<keyword evidence="4" id="KW-0862">Zinc</keyword>
<dbReference type="PANTHER" id="PTHR46179:SF13">
    <property type="entry name" value="C2H2-TYPE DOMAIN-CONTAINING PROTEIN"/>
    <property type="match status" value="1"/>
</dbReference>
<evidence type="ECO:0000256" key="9">
    <source>
        <dbReference type="SAM" id="MobiDB-lite"/>
    </source>
</evidence>